<dbReference type="Pfam" id="PF03871">
    <property type="entry name" value="RNA_pol_Rpb5_N"/>
    <property type="match status" value="1"/>
</dbReference>
<proteinExistence type="inferred from homology"/>
<dbReference type="InterPro" id="IPR005571">
    <property type="entry name" value="RNA_pol_Rpb5_N"/>
</dbReference>
<dbReference type="GO" id="GO:0005666">
    <property type="term" value="C:RNA polymerase III complex"/>
    <property type="evidence" value="ECO:0007669"/>
    <property type="project" value="TreeGrafter"/>
</dbReference>
<evidence type="ECO:0000256" key="5">
    <source>
        <dbReference type="ARBA" id="ARBA00025765"/>
    </source>
</evidence>
<dbReference type="Gene3D" id="3.40.1340.10">
    <property type="entry name" value="RNA polymerase, Rpb5, N-terminal domain"/>
    <property type="match status" value="1"/>
</dbReference>
<dbReference type="InterPro" id="IPR014381">
    <property type="entry name" value="Arch_Rpo5/euc_Rpb5"/>
</dbReference>
<gene>
    <name evidence="8" type="ORF">O181_050807</name>
</gene>
<dbReference type="NCBIfam" id="NF007129">
    <property type="entry name" value="PRK09570.1"/>
    <property type="match status" value="1"/>
</dbReference>
<evidence type="ECO:0000256" key="1">
    <source>
        <dbReference type="ARBA" id="ARBA00004123"/>
    </source>
</evidence>
<comment type="subcellular location">
    <subcellularLocation>
        <location evidence="1">Nucleus</location>
    </subcellularLocation>
</comment>
<dbReference type="GO" id="GO:0005665">
    <property type="term" value="C:RNA polymerase II, core complex"/>
    <property type="evidence" value="ECO:0007669"/>
    <property type="project" value="TreeGrafter"/>
</dbReference>
<comment type="similarity">
    <text evidence="5">Belongs to the archaeal Rpo5/eukaryotic RPB5 RNA polymerase subunit family.</text>
</comment>
<keyword evidence="3" id="KW-0804">Transcription</keyword>
<evidence type="ECO:0000313" key="9">
    <source>
        <dbReference type="Proteomes" id="UP000765509"/>
    </source>
</evidence>
<dbReference type="PANTHER" id="PTHR10535">
    <property type="entry name" value="DNA-DIRECTED RNA POLYMERASES I, II, AND III SUBUNIT RPABC1"/>
    <property type="match status" value="1"/>
</dbReference>
<dbReference type="GO" id="GO:0006366">
    <property type="term" value="P:transcription by RNA polymerase II"/>
    <property type="evidence" value="ECO:0007669"/>
    <property type="project" value="TreeGrafter"/>
</dbReference>
<dbReference type="FunFam" id="3.90.940.20:FF:000001">
    <property type="entry name" value="DNA-directed RNA polymerases I, II, and III subunit RPABC1"/>
    <property type="match status" value="1"/>
</dbReference>
<evidence type="ECO:0000256" key="2">
    <source>
        <dbReference type="ARBA" id="ARBA00020809"/>
    </source>
</evidence>
<name>A0A9Q3HNX8_9BASI</name>
<feature type="domain" description="RNA polymerase subunit H/Rpb5 C-terminal" evidence="6">
    <location>
        <begin position="136"/>
        <end position="207"/>
    </location>
</feature>
<evidence type="ECO:0000313" key="8">
    <source>
        <dbReference type="EMBL" id="MBW0511092.1"/>
    </source>
</evidence>
<dbReference type="Pfam" id="PF01191">
    <property type="entry name" value="RNA_pol_Rpb5_C"/>
    <property type="match status" value="1"/>
</dbReference>
<dbReference type="InterPro" id="IPR035913">
    <property type="entry name" value="RPB5-like_sf"/>
</dbReference>
<dbReference type="GO" id="GO:0003677">
    <property type="term" value="F:DNA binding"/>
    <property type="evidence" value="ECO:0007669"/>
    <property type="project" value="InterPro"/>
</dbReference>
<dbReference type="EMBL" id="AVOT02021981">
    <property type="protein sequence ID" value="MBW0511092.1"/>
    <property type="molecule type" value="Genomic_DNA"/>
</dbReference>
<feature type="domain" description="RNA polymerase Rpb5 N-terminal" evidence="7">
    <location>
        <begin position="7"/>
        <end position="90"/>
    </location>
</feature>
<dbReference type="OrthoDB" id="248779at2759"/>
<dbReference type="SUPFAM" id="SSF55287">
    <property type="entry name" value="RPB5-like RNA polymerase subunit"/>
    <property type="match status" value="1"/>
</dbReference>
<evidence type="ECO:0000256" key="3">
    <source>
        <dbReference type="ARBA" id="ARBA00023163"/>
    </source>
</evidence>
<dbReference type="AlphaFoldDB" id="A0A9Q3HNX8"/>
<organism evidence="8 9">
    <name type="scientific">Austropuccinia psidii MF-1</name>
    <dbReference type="NCBI Taxonomy" id="1389203"/>
    <lineage>
        <taxon>Eukaryota</taxon>
        <taxon>Fungi</taxon>
        <taxon>Dikarya</taxon>
        <taxon>Basidiomycota</taxon>
        <taxon>Pucciniomycotina</taxon>
        <taxon>Pucciniomycetes</taxon>
        <taxon>Pucciniales</taxon>
        <taxon>Sphaerophragmiaceae</taxon>
        <taxon>Austropuccinia</taxon>
    </lineage>
</organism>
<evidence type="ECO:0000259" key="6">
    <source>
        <dbReference type="Pfam" id="PF01191"/>
    </source>
</evidence>
<sequence length="209" mass="24435">MQNMDDDRETPRLHRVNRTIKELVRDRGYEVSQEEIEVSLEDFKNQWQDTQNNDRSGLNFAAQLPDSNERIYVFYADEKSVGIKTMRKFIGVLDDRKIESGILIYPQAMTPSANKVMVSMAQQFSLEAFQDSELLVNITHHIMVPRHEVMKPDEKKALLARYRLKDTQLPRIQLNDPVARYYGLKRGQVVRIIRPSETAGRYVSYRLAM</sequence>
<dbReference type="Gene3D" id="3.90.940.20">
    <property type="entry name" value="RPB5-like RNA polymerase subunit"/>
    <property type="match status" value="1"/>
</dbReference>
<dbReference type="InterPro" id="IPR000783">
    <property type="entry name" value="RNA_pol_subH/Rpb5_C"/>
</dbReference>
<evidence type="ECO:0000256" key="4">
    <source>
        <dbReference type="ARBA" id="ARBA00023242"/>
    </source>
</evidence>
<keyword evidence="4" id="KW-0539">Nucleus</keyword>
<reference evidence="8" key="1">
    <citation type="submission" date="2021-03" db="EMBL/GenBank/DDBJ databases">
        <title>Draft genome sequence of rust myrtle Austropuccinia psidii MF-1, a brazilian biotype.</title>
        <authorList>
            <person name="Quecine M.C."/>
            <person name="Pachon D.M.R."/>
            <person name="Bonatelli M.L."/>
            <person name="Correr F.H."/>
            <person name="Franceschini L.M."/>
            <person name="Leite T.F."/>
            <person name="Margarido G.R.A."/>
            <person name="Almeida C.A."/>
            <person name="Ferrarezi J.A."/>
            <person name="Labate C.A."/>
        </authorList>
    </citation>
    <scope>NUCLEOTIDE SEQUENCE</scope>
    <source>
        <strain evidence="8">MF-1</strain>
    </source>
</reference>
<dbReference type="GO" id="GO:0005736">
    <property type="term" value="C:RNA polymerase I complex"/>
    <property type="evidence" value="ECO:0007669"/>
    <property type="project" value="TreeGrafter"/>
</dbReference>
<dbReference type="SUPFAM" id="SSF53036">
    <property type="entry name" value="Eukaryotic RPB5 N-terminal domain"/>
    <property type="match status" value="1"/>
</dbReference>
<comment type="caution">
    <text evidence="8">The sequence shown here is derived from an EMBL/GenBank/DDBJ whole genome shotgun (WGS) entry which is preliminary data.</text>
</comment>
<accession>A0A9Q3HNX8</accession>
<evidence type="ECO:0000259" key="7">
    <source>
        <dbReference type="Pfam" id="PF03871"/>
    </source>
</evidence>
<keyword evidence="9" id="KW-1185">Reference proteome</keyword>
<protein>
    <recommendedName>
        <fullName evidence="2">DNA-directed RNA polymerases I, II, and III subunit RPABC1</fullName>
    </recommendedName>
</protein>
<dbReference type="GO" id="GO:0042797">
    <property type="term" value="P:tRNA transcription by RNA polymerase III"/>
    <property type="evidence" value="ECO:0007669"/>
    <property type="project" value="TreeGrafter"/>
</dbReference>
<dbReference type="PIRSF" id="PIRSF000747">
    <property type="entry name" value="RPB5"/>
    <property type="match status" value="1"/>
</dbReference>
<dbReference type="HAMAP" id="MF_00025">
    <property type="entry name" value="RNApol_Rpo5_RPB5"/>
    <property type="match status" value="1"/>
</dbReference>
<dbReference type="PANTHER" id="PTHR10535:SF0">
    <property type="entry name" value="DNA-DIRECTED RNA POLYMERASES I, II, AND III SUBUNIT RPABC1"/>
    <property type="match status" value="1"/>
</dbReference>
<dbReference type="GO" id="GO:0003899">
    <property type="term" value="F:DNA-directed RNA polymerase activity"/>
    <property type="evidence" value="ECO:0007669"/>
    <property type="project" value="InterPro"/>
</dbReference>
<dbReference type="Proteomes" id="UP000765509">
    <property type="component" value="Unassembled WGS sequence"/>
</dbReference>
<dbReference type="InterPro" id="IPR036710">
    <property type="entry name" value="RNA_pol_Rpb5_N_sf"/>
</dbReference>
<dbReference type="FunFam" id="3.40.1340.10:FF:000001">
    <property type="entry name" value="DNA-directed RNA polymerases I, II, and III subunit RPABC1"/>
    <property type="match status" value="1"/>
</dbReference>
<dbReference type="GO" id="GO:0006362">
    <property type="term" value="P:transcription elongation by RNA polymerase I"/>
    <property type="evidence" value="ECO:0007669"/>
    <property type="project" value="TreeGrafter"/>
</dbReference>